<evidence type="ECO:0000256" key="2">
    <source>
        <dbReference type="ARBA" id="ARBA00023015"/>
    </source>
</evidence>
<reference evidence="7" key="1">
    <citation type="journal article" date="2015" name="Nat. Genet.">
        <title>The pineapple genome and the evolution of CAM photosynthesis.</title>
        <authorList>
            <person name="Ming R."/>
            <person name="VanBuren R."/>
            <person name="Wai C.M."/>
            <person name="Tang H."/>
            <person name="Schatz M.C."/>
            <person name="Bowers J.E."/>
            <person name="Lyons E."/>
            <person name="Wang M.L."/>
            <person name="Chen J."/>
            <person name="Biggers E."/>
            <person name="Zhang J."/>
            <person name="Huang L."/>
            <person name="Zhang L."/>
            <person name="Miao W."/>
            <person name="Zhang J."/>
            <person name="Ye Z."/>
            <person name="Miao C."/>
            <person name="Lin Z."/>
            <person name="Wang H."/>
            <person name="Zhou H."/>
            <person name="Yim W.C."/>
            <person name="Priest H.D."/>
            <person name="Zheng C."/>
            <person name="Woodhouse M."/>
            <person name="Edger P.P."/>
            <person name="Guyot R."/>
            <person name="Guo H.B."/>
            <person name="Guo H."/>
            <person name="Zheng G."/>
            <person name="Singh R."/>
            <person name="Sharma A."/>
            <person name="Min X."/>
            <person name="Zheng Y."/>
            <person name="Lee H."/>
            <person name="Gurtowski J."/>
            <person name="Sedlazeck F.J."/>
            <person name="Harkess A."/>
            <person name="McKain M.R."/>
            <person name="Liao Z."/>
            <person name="Fang J."/>
            <person name="Liu J."/>
            <person name="Zhang X."/>
            <person name="Zhang Q."/>
            <person name="Hu W."/>
            <person name="Qin Y."/>
            <person name="Wang K."/>
            <person name="Chen L.Y."/>
            <person name="Shirley N."/>
            <person name="Lin Y.R."/>
            <person name="Liu L.Y."/>
            <person name="Hernandez A.G."/>
            <person name="Wright C.L."/>
            <person name="Bulone V."/>
            <person name="Tuskan G.A."/>
            <person name="Heath K."/>
            <person name="Zee F."/>
            <person name="Moore P.H."/>
            <person name="Sunkar R."/>
            <person name="Leebens-Mack J.H."/>
            <person name="Mockler T."/>
            <person name="Bennetzen J.L."/>
            <person name="Freeling M."/>
            <person name="Sankoff D."/>
            <person name="Paterson A.H."/>
            <person name="Zhu X."/>
            <person name="Yang X."/>
            <person name="Smith J.A."/>
            <person name="Cushman J.C."/>
            <person name="Paull R.E."/>
            <person name="Yu Q."/>
        </authorList>
    </citation>
    <scope>NUCLEOTIDE SEQUENCE [LARGE SCALE GENOMIC DNA]</scope>
    <source>
        <strain evidence="7">cv. F153</strain>
    </source>
</reference>
<dbReference type="PANTHER" id="PTHR31499:SF80">
    <property type="entry name" value="HTH MYB-TYPE DOMAIN-CONTAINING PROTEIN"/>
    <property type="match status" value="1"/>
</dbReference>
<dbReference type="InterPro" id="IPR046955">
    <property type="entry name" value="PHR1-like"/>
</dbReference>
<dbReference type="OrthoDB" id="758078at2759"/>
<gene>
    <name evidence="8 9" type="primary">LOC109707438</name>
</gene>
<organism evidence="8">
    <name type="scientific">Ananas comosus</name>
    <name type="common">Pineapple</name>
    <name type="synonym">Ananas ananas</name>
    <dbReference type="NCBI Taxonomy" id="4615"/>
    <lineage>
        <taxon>Eukaryota</taxon>
        <taxon>Viridiplantae</taxon>
        <taxon>Streptophyta</taxon>
        <taxon>Embryophyta</taxon>
        <taxon>Tracheophyta</taxon>
        <taxon>Spermatophyta</taxon>
        <taxon>Magnoliopsida</taxon>
        <taxon>Liliopsida</taxon>
        <taxon>Poales</taxon>
        <taxon>Bromeliaceae</taxon>
        <taxon>Bromelioideae</taxon>
        <taxon>Ananas</taxon>
    </lineage>
</organism>
<dbReference type="SUPFAM" id="SSF46689">
    <property type="entry name" value="Homeodomain-like"/>
    <property type="match status" value="1"/>
</dbReference>
<feature type="domain" description="HTH myb-type" evidence="6">
    <location>
        <begin position="191"/>
        <end position="249"/>
    </location>
</feature>
<dbReference type="InterPro" id="IPR017930">
    <property type="entry name" value="Myb_dom"/>
</dbReference>
<accession>A0A6P5ELE1</accession>
<keyword evidence="2" id="KW-0805">Transcription regulation</keyword>
<dbReference type="Proteomes" id="UP000515123">
    <property type="component" value="Linkage group 3"/>
</dbReference>
<dbReference type="GO" id="GO:0003677">
    <property type="term" value="F:DNA binding"/>
    <property type="evidence" value="ECO:0007669"/>
    <property type="project" value="UniProtKB-KW"/>
</dbReference>
<evidence type="ECO:0000256" key="4">
    <source>
        <dbReference type="ARBA" id="ARBA00023163"/>
    </source>
</evidence>
<dbReference type="PANTHER" id="PTHR31499">
    <property type="entry name" value="MYB FAMILY TRANSCRIPTION FACTOR PHL11"/>
    <property type="match status" value="1"/>
</dbReference>
<dbReference type="PROSITE" id="PS51294">
    <property type="entry name" value="HTH_MYB"/>
    <property type="match status" value="1"/>
</dbReference>
<keyword evidence="3" id="KW-0238">DNA-binding</keyword>
<proteinExistence type="predicted"/>
<dbReference type="InterPro" id="IPR009057">
    <property type="entry name" value="Homeodomain-like_sf"/>
</dbReference>
<evidence type="ECO:0000313" key="8">
    <source>
        <dbReference type="RefSeq" id="XP_020084269.1"/>
    </source>
</evidence>
<protein>
    <submittedName>
        <fullName evidence="8 9">Myb family transcription factor PHL4-like isoform X1</fullName>
    </submittedName>
</protein>
<evidence type="ECO:0000256" key="3">
    <source>
        <dbReference type="ARBA" id="ARBA00023125"/>
    </source>
</evidence>
<dbReference type="Pfam" id="PF00249">
    <property type="entry name" value="Myb_DNA-binding"/>
    <property type="match status" value="1"/>
</dbReference>
<evidence type="ECO:0000259" key="6">
    <source>
        <dbReference type="PROSITE" id="PS51294"/>
    </source>
</evidence>
<name>A0A6P5ELE1_ANACO</name>
<reference evidence="8 9" key="2">
    <citation type="submission" date="2025-04" db="UniProtKB">
        <authorList>
            <consortium name="RefSeq"/>
        </authorList>
    </citation>
    <scope>IDENTIFICATION</scope>
    <source>
        <tissue evidence="8 9">Leaf</tissue>
    </source>
</reference>
<sequence>MHLFKSFTLAIQKSLLHHFFGEGNCNPSSTFLPMSWEKIETLYPLNGEVNDCIYIPPPNSLHMEFPLTGIASNDNRQSHGELILDQSHNQSFLSELYHGFQPTPEDQTIYSKMSNLNYGSSIDSQGSACNSFVTTSQARNNKRKGYDVIGKNSDLSIQQLRRVDLDAWIYGSGAGKVHTNNSTQFRGAVTNKQRIRWTQELHEEFVKAVDGLGGPIKATPKGILGLMKSEGLTVFHIKSHLQKYRMAKCTPDLLEGNRARRTSNDGSPESSLRGYGEFHILETLRMQMDVQRSLHEHLEFQKKLQMRIEENADYLQRMFDQQKRRCASFQNQNSARAIDQFFAEFSPERELSNYDYGIEGKYQEP</sequence>
<dbReference type="Gene3D" id="1.10.10.60">
    <property type="entry name" value="Homeodomain-like"/>
    <property type="match status" value="1"/>
</dbReference>
<keyword evidence="4" id="KW-0804">Transcription</keyword>
<evidence type="ECO:0000313" key="9">
    <source>
        <dbReference type="RefSeq" id="XP_020084270.1"/>
    </source>
</evidence>
<keyword evidence="5" id="KW-0539">Nucleus</keyword>
<dbReference type="InterPro" id="IPR001005">
    <property type="entry name" value="SANT/Myb"/>
</dbReference>
<comment type="subcellular location">
    <subcellularLocation>
        <location evidence="1">Nucleus</location>
    </subcellularLocation>
</comment>
<evidence type="ECO:0000313" key="7">
    <source>
        <dbReference type="Proteomes" id="UP000515123"/>
    </source>
</evidence>
<dbReference type="GeneID" id="109707438"/>
<keyword evidence="7" id="KW-1185">Reference proteome</keyword>
<dbReference type="AlphaFoldDB" id="A0A6P5ELE1"/>
<dbReference type="InterPro" id="IPR025756">
    <property type="entry name" value="Myb_CC_LHEQLE"/>
</dbReference>
<evidence type="ECO:0000256" key="1">
    <source>
        <dbReference type="ARBA" id="ARBA00004123"/>
    </source>
</evidence>
<dbReference type="NCBIfam" id="TIGR01557">
    <property type="entry name" value="myb_SHAQKYF"/>
    <property type="match status" value="1"/>
</dbReference>
<evidence type="ECO:0000256" key="5">
    <source>
        <dbReference type="ARBA" id="ARBA00023242"/>
    </source>
</evidence>
<dbReference type="GO" id="GO:0005634">
    <property type="term" value="C:nucleus"/>
    <property type="evidence" value="ECO:0007669"/>
    <property type="project" value="UniProtKB-SubCell"/>
</dbReference>
<dbReference type="Pfam" id="PF14379">
    <property type="entry name" value="Myb_CC_LHEQLE"/>
    <property type="match status" value="1"/>
</dbReference>
<dbReference type="GO" id="GO:0003700">
    <property type="term" value="F:DNA-binding transcription factor activity"/>
    <property type="evidence" value="ECO:0007669"/>
    <property type="project" value="InterPro"/>
</dbReference>
<dbReference type="RefSeq" id="XP_020084269.1">
    <property type="nucleotide sequence ID" value="XM_020228680.1"/>
</dbReference>
<dbReference type="RefSeq" id="XP_020084270.1">
    <property type="nucleotide sequence ID" value="XM_020228681.1"/>
</dbReference>
<dbReference type="InterPro" id="IPR006447">
    <property type="entry name" value="Myb_dom_plants"/>
</dbReference>
<dbReference type="FunFam" id="1.10.10.60:FF:000007">
    <property type="entry name" value="Two-component response regulator"/>
    <property type="match status" value="1"/>
</dbReference>